<dbReference type="InterPro" id="IPR029062">
    <property type="entry name" value="Class_I_gatase-like"/>
</dbReference>
<dbReference type="InterPro" id="IPR006287">
    <property type="entry name" value="DJ-1"/>
</dbReference>
<dbReference type="EMBL" id="JBCNJP010000007">
    <property type="protein sequence ID" value="KAK9077176.1"/>
    <property type="molecule type" value="Genomic_DNA"/>
</dbReference>
<evidence type="ECO:0000313" key="4">
    <source>
        <dbReference type="EMBL" id="KAK9077176.1"/>
    </source>
</evidence>
<evidence type="ECO:0000259" key="3">
    <source>
        <dbReference type="Pfam" id="PF01965"/>
    </source>
</evidence>
<feature type="domain" description="DJ-1/PfpI" evidence="3">
    <location>
        <begin position="283"/>
        <end position="444"/>
    </location>
</feature>
<dbReference type="Gene3D" id="3.40.50.880">
    <property type="match status" value="2"/>
</dbReference>
<keyword evidence="5" id="KW-1185">Reference proteome</keyword>
<protein>
    <recommendedName>
        <fullName evidence="3">DJ-1/PfpI domain-containing protein</fullName>
    </recommendedName>
</protein>
<evidence type="ECO:0000256" key="2">
    <source>
        <dbReference type="ARBA" id="ARBA00022737"/>
    </source>
</evidence>
<sequence>MASLSSLQPSNFPMTTAVAARNRSAAIIHHRQPLTTCNFYSNPPKTLFSPSHIRTATAVASTIEIEPLDVVVSDSLPLKKVLIPIGLGTEEMEAVIMVNVLRQAGADVAIASVEPQLEVKLSGGTILVADISISECSDIIFDLVALPGGMPGSVRLRDCKTLEEITKKQAEEKRLYGAICAAPAVTLMPWGLLKRKKTTCHPAFFHKLPSFRAIKTNLQVSEELTTSRGPGTCFQFSVSLVEQLFGESASTEMSKFLLMDTADEVSRKEEFNEVEWAVDHTPRILIPVANGSEDIEVVTVVDILRRAKLDVTVASLEKTLTISGSHGIKIIADKLLKNAAESIFDLIILPGGVSGVERLSKSRILKKLLKEQASNGRKYGALSSSLSILHKQGLLQNKKATAHPSVVSMLDSNTIVGSQVVVDGRLITCRGLSSSLELALAIIAKFCGHGRAKSVATGLVFEYRAS</sequence>
<organism evidence="4 5">
    <name type="scientific">Deinandra increscens subsp. villosa</name>
    <dbReference type="NCBI Taxonomy" id="3103831"/>
    <lineage>
        <taxon>Eukaryota</taxon>
        <taxon>Viridiplantae</taxon>
        <taxon>Streptophyta</taxon>
        <taxon>Embryophyta</taxon>
        <taxon>Tracheophyta</taxon>
        <taxon>Spermatophyta</taxon>
        <taxon>Magnoliopsida</taxon>
        <taxon>eudicotyledons</taxon>
        <taxon>Gunneridae</taxon>
        <taxon>Pentapetalae</taxon>
        <taxon>asterids</taxon>
        <taxon>campanulids</taxon>
        <taxon>Asterales</taxon>
        <taxon>Asteraceae</taxon>
        <taxon>Asteroideae</taxon>
        <taxon>Heliantheae alliance</taxon>
        <taxon>Madieae</taxon>
        <taxon>Madiinae</taxon>
        <taxon>Deinandra</taxon>
    </lineage>
</organism>
<dbReference type="Proteomes" id="UP001408789">
    <property type="component" value="Unassembled WGS sequence"/>
</dbReference>
<dbReference type="GO" id="GO:0005737">
    <property type="term" value="C:cytoplasm"/>
    <property type="evidence" value="ECO:0007669"/>
    <property type="project" value="TreeGrafter"/>
</dbReference>
<dbReference type="PANTHER" id="PTHR48094">
    <property type="entry name" value="PROTEIN/NUCLEIC ACID DEGLYCASE DJ-1-RELATED"/>
    <property type="match status" value="1"/>
</dbReference>
<dbReference type="NCBIfam" id="TIGR01383">
    <property type="entry name" value="not_thiJ"/>
    <property type="match status" value="2"/>
</dbReference>
<dbReference type="AlphaFoldDB" id="A0AAP0H9W7"/>
<dbReference type="FunFam" id="3.40.50.880:FF:000015">
    <property type="entry name" value="Protein DJ-1 homolog C"/>
    <property type="match status" value="2"/>
</dbReference>
<dbReference type="SUPFAM" id="SSF52317">
    <property type="entry name" value="Class I glutamine amidotransferase-like"/>
    <property type="match status" value="2"/>
</dbReference>
<keyword evidence="2" id="KW-0677">Repeat</keyword>
<dbReference type="Pfam" id="PF01965">
    <property type="entry name" value="DJ-1_PfpI"/>
    <property type="match status" value="2"/>
</dbReference>
<evidence type="ECO:0000256" key="1">
    <source>
        <dbReference type="ARBA" id="ARBA00008542"/>
    </source>
</evidence>
<comment type="caution">
    <text evidence="4">The sequence shown here is derived from an EMBL/GenBank/DDBJ whole genome shotgun (WGS) entry which is preliminary data.</text>
</comment>
<dbReference type="GO" id="GO:1903189">
    <property type="term" value="P:glyoxal metabolic process"/>
    <property type="evidence" value="ECO:0007669"/>
    <property type="project" value="TreeGrafter"/>
</dbReference>
<dbReference type="InterPro" id="IPR050325">
    <property type="entry name" value="Prot/Nucl_acid_deglycase"/>
</dbReference>
<feature type="domain" description="DJ-1/PfpI" evidence="3">
    <location>
        <begin position="79"/>
        <end position="243"/>
    </location>
</feature>
<gene>
    <name evidence="4" type="ORF">SSX86_005512</name>
</gene>
<dbReference type="InterPro" id="IPR002818">
    <property type="entry name" value="DJ-1/PfpI"/>
</dbReference>
<evidence type="ECO:0000313" key="5">
    <source>
        <dbReference type="Proteomes" id="UP001408789"/>
    </source>
</evidence>
<dbReference type="CDD" id="cd03135">
    <property type="entry name" value="GATase1_DJ-1"/>
    <property type="match status" value="2"/>
</dbReference>
<proteinExistence type="inferred from homology"/>
<reference evidence="4 5" key="1">
    <citation type="submission" date="2024-04" db="EMBL/GenBank/DDBJ databases">
        <title>The reference genome of an endangered Asteraceae, Deinandra increscens subsp. villosa, native to the Central Coast of California.</title>
        <authorList>
            <person name="Guilliams M."/>
            <person name="Hasenstab-Lehman K."/>
            <person name="Meyer R."/>
            <person name="Mcevoy S."/>
        </authorList>
    </citation>
    <scope>NUCLEOTIDE SEQUENCE [LARGE SCALE GENOMIC DNA]</scope>
    <source>
        <tissue evidence="4">Leaf</tissue>
    </source>
</reference>
<accession>A0AAP0H9W7</accession>
<comment type="similarity">
    <text evidence="1">Belongs to the peptidase C56 family.</text>
</comment>
<dbReference type="PANTHER" id="PTHR48094:SF7">
    <property type="entry name" value="PROTEIN DJ-1 HOMOLOG C"/>
    <property type="match status" value="1"/>
</dbReference>
<name>A0AAP0H9W7_9ASTR</name>